<evidence type="ECO:0000313" key="1">
    <source>
        <dbReference type="EMBL" id="EHO16194.1"/>
    </source>
</evidence>
<sequence length="185" mass="22179">MEVCLTPLEMACIEESIELAIKDTYALERLVWTFEKNLLPEIYRDNLKNWMLAVHFCGAYLHDRAALASEFPLITKELQEINAKNDLNLLRAKQDLFEMEFYELEFYLKRMRIVILYHGKQDYVRVKLRTLLRAYGYQRRSAKLMTFLKQGMERYGLVSFLRGNQRCDIEEIRLDDMISFRVMKQ</sequence>
<reference evidence="1 2" key="1">
    <citation type="submission" date="2011-10" db="EMBL/GenBank/DDBJ databases">
        <title>The Genome Sequence of Lachnospiraceae bacterium ACC2.</title>
        <authorList>
            <consortium name="The Broad Institute Genome Sequencing Platform"/>
            <person name="Earl A."/>
            <person name="Ward D."/>
            <person name="Feldgarden M."/>
            <person name="Gevers D."/>
            <person name="Sizova M."/>
            <person name="Hazen A."/>
            <person name="Epstein S."/>
            <person name="Young S.K."/>
            <person name="Zeng Q."/>
            <person name="Gargeya S."/>
            <person name="Fitzgerald M."/>
            <person name="Haas B."/>
            <person name="Abouelleil A."/>
            <person name="Alvarado L."/>
            <person name="Arachchi H.M."/>
            <person name="Berlin A."/>
            <person name="Brown A."/>
            <person name="Chapman S.B."/>
            <person name="Chen Z."/>
            <person name="Dunbar C."/>
            <person name="Freedman E."/>
            <person name="Gearin G."/>
            <person name="Goldberg J."/>
            <person name="Griggs A."/>
            <person name="Gujja S."/>
            <person name="Heiman D."/>
            <person name="Howarth C."/>
            <person name="Larson L."/>
            <person name="Lui A."/>
            <person name="MacDonald P.J.P."/>
            <person name="Montmayeur A."/>
            <person name="Murphy C."/>
            <person name="Neiman D."/>
            <person name="Pearson M."/>
            <person name="Priest M."/>
            <person name="Roberts A."/>
            <person name="Saif S."/>
            <person name="Shea T."/>
            <person name="Shenoy N."/>
            <person name="Sisk P."/>
            <person name="Stolte C."/>
            <person name="Sykes S."/>
            <person name="Wortman J."/>
            <person name="Nusbaum C."/>
            <person name="Birren B."/>
        </authorList>
    </citation>
    <scope>NUCLEOTIDE SEQUENCE [LARGE SCALE GENOMIC DNA]</scope>
    <source>
        <strain evidence="1 2">ACC2</strain>
    </source>
</reference>
<evidence type="ECO:0000313" key="2">
    <source>
        <dbReference type="Proteomes" id="UP000018466"/>
    </source>
</evidence>
<comment type="caution">
    <text evidence="1">The sequence shown here is derived from an EMBL/GenBank/DDBJ whole genome shotgun (WGS) entry which is preliminary data.</text>
</comment>
<keyword evidence="2" id="KW-1185">Reference proteome</keyword>
<organism evidence="1 2">
    <name type="scientific">Stomatobaculum longum</name>
    <dbReference type="NCBI Taxonomy" id="796942"/>
    <lineage>
        <taxon>Bacteria</taxon>
        <taxon>Bacillati</taxon>
        <taxon>Bacillota</taxon>
        <taxon>Clostridia</taxon>
        <taxon>Lachnospirales</taxon>
        <taxon>Lachnospiraceae</taxon>
        <taxon>Stomatobaculum</taxon>
    </lineage>
</organism>
<protein>
    <submittedName>
        <fullName evidence="1">Uncharacterized protein</fullName>
    </submittedName>
</protein>
<dbReference type="Proteomes" id="UP000018466">
    <property type="component" value="Unassembled WGS sequence"/>
</dbReference>
<gene>
    <name evidence="1" type="ORF">HMPREF9623_01515</name>
</gene>
<proteinExistence type="predicted"/>
<accession>A0AA36Y4A9</accession>
<name>A0AA36Y4A9_9FIRM</name>
<dbReference type="AlphaFoldDB" id="A0AA36Y4A9"/>
<dbReference type="EMBL" id="AGEL01000010">
    <property type="protein sequence ID" value="EHO16194.1"/>
    <property type="molecule type" value="Genomic_DNA"/>
</dbReference>